<evidence type="ECO:0000259" key="4">
    <source>
        <dbReference type="Pfam" id="PF13193"/>
    </source>
</evidence>
<dbReference type="SUPFAM" id="SSF56801">
    <property type="entry name" value="Acetyl-CoA synthetase-like"/>
    <property type="match status" value="1"/>
</dbReference>
<dbReference type="PANTHER" id="PTHR43201">
    <property type="entry name" value="ACYL-COA SYNTHETASE"/>
    <property type="match status" value="1"/>
</dbReference>
<dbReference type="Pfam" id="PF00501">
    <property type="entry name" value="AMP-binding"/>
    <property type="match status" value="1"/>
</dbReference>
<dbReference type="GO" id="GO:0006631">
    <property type="term" value="P:fatty acid metabolic process"/>
    <property type="evidence" value="ECO:0007669"/>
    <property type="project" value="TreeGrafter"/>
</dbReference>
<dbReference type="Gene3D" id="3.30.300.30">
    <property type="match status" value="1"/>
</dbReference>
<evidence type="ECO:0000256" key="1">
    <source>
        <dbReference type="ARBA" id="ARBA00006432"/>
    </source>
</evidence>
<evidence type="ECO:0000259" key="3">
    <source>
        <dbReference type="Pfam" id="PF00501"/>
    </source>
</evidence>
<gene>
    <name evidence="5" type="ORF">HIJ39_14795</name>
</gene>
<dbReference type="Proteomes" id="UP000533476">
    <property type="component" value="Unassembled WGS sequence"/>
</dbReference>
<dbReference type="GO" id="GO:0031956">
    <property type="term" value="F:medium-chain fatty acid-CoA ligase activity"/>
    <property type="evidence" value="ECO:0007669"/>
    <property type="project" value="TreeGrafter"/>
</dbReference>
<dbReference type="InterPro" id="IPR042099">
    <property type="entry name" value="ANL_N_sf"/>
</dbReference>
<dbReference type="InterPro" id="IPR045851">
    <property type="entry name" value="AMP-bd_C_sf"/>
</dbReference>
<keyword evidence="6" id="KW-1185">Reference proteome</keyword>
<evidence type="ECO:0000313" key="5">
    <source>
        <dbReference type="EMBL" id="NMP23611.1"/>
    </source>
</evidence>
<organism evidence="5 6">
    <name type="scientific">Sulfobacillus harzensis</name>
    <dbReference type="NCBI Taxonomy" id="2729629"/>
    <lineage>
        <taxon>Bacteria</taxon>
        <taxon>Bacillati</taxon>
        <taxon>Bacillota</taxon>
        <taxon>Clostridia</taxon>
        <taxon>Eubacteriales</taxon>
        <taxon>Clostridiales Family XVII. Incertae Sedis</taxon>
        <taxon>Sulfobacillus</taxon>
    </lineage>
</organism>
<proteinExistence type="inferred from homology"/>
<dbReference type="Gene3D" id="3.40.50.12780">
    <property type="entry name" value="N-terminal domain of ligase-like"/>
    <property type="match status" value="1"/>
</dbReference>
<evidence type="ECO:0000256" key="2">
    <source>
        <dbReference type="ARBA" id="ARBA00022598"/>
    </source>
</evidence>
<dbReference type="PANTHER" id="PTHR43201:SF5">
    <property type="entry name" value="MEDIUM-CHAIN ACYL-COA LIGASE ACSF2, MITOCHONDRIAL"/>
    <property type="match status" value="1"/>
</dbReference>
<evidence type="ECO:0000313" key="6">
    <source>
        <dbReference type="Proteomes" id="UP000533476"/>
    </source>
</evidence>
<feature type="domain" description="AMP-dependent synthetase/ligase" evidence="3">
    <location>
        <begin position="1"/>
        <end position="85"/>
    </location>
</feature>
<dbReference type="FunFam" id="3.30.300.30:FF:000008">
    <property type="entry name" value="2,3-dihydroxybenzoate-AMP ligase"/>
    <property type="match status" value="1"/>
</dbReference>
<sequence length="221" mass="24374">MPSELMVAVRQTFSGALLVQGFGQTESTGMIAVTWPGEVYDFPLSTGRAISGCEIRIVDDNDDPVPADTVGEIVARGPQVMAGYWQNPAATRETLAAGMLHTGDLGYLDEGDRLYVVDRKKDMIIRGGQNVYSAEVEDALYQHPGVQEAAVVGQKDAIYGEIVVAFIRVREGHDLSQEALIEHMASRIASYKRPVKYLFVDEFPRTSNGKVRKVELRQQLQ</sequence>
<comment type="caution">
    <text evidence="5">The sequence shown here is derived from an EMBL/GenBank/DDBJ whole genome shotgun (WGS) entry which is preliminary data.</text>
</comment>
<name>A0A7Y0Q436_9FIRM</name>
<protein>
    <submittedName>
        <fullName evidence="5">Long-chain fatty acid--CoA ligase</fullName>
    </submittedName>
</protein>
<keyword evidence="2 5" id="KW-0436">Ligase</keyword>
<dbReference type="InterPro" id="IPR000873">
    <property type="entry name" value="AMP-dep_synth/lig_dom"/>
</dbReference>
<dbReference type="InterPro" id="IPR025110">
    <property type="entry name" value="AMP-bd_C"/>
</dbReference>
<dbReference type="Pfam" id="PF13193">
    <property type="entry name" value="AMP-binding_C"/>
    <property type="match status" value="1"/>
</dbReference>
<reference evidence="5 6" key="1">
    <citation type="submission" date="2020-04" db="EMBL/GenBank/DDBJ databases">
        <authorList>
            <person name="Zhang R."/>
            <person name="Schippers A."/>
        </authorList>
    </citation>
    <scope>NUCLEOTIDE SEQUENCE [LARGE SCALE GENOMIC DNA]</scope>
    <source>
        <strain evidence="5 6">DSM 109850</strain>
    </source>
</reference>
<dbReference type="RefSeq" id="WP_169101038.1">
    <property type="nucleotide sequence ID" value="NZ_JABBVZ010000058.1"/>
</dbReference>
<dbReference type="AlphaFoldDB" id="A0A7Y0Q436"/>
<comment type="similarity">
    <text evidence="1">Belongs to the ATP-dependent AMP-binding enzyme family.</text>
</comment>
<dbReference type="EMBL" id="JABBVZ010000058">
    <property type="protein sequence ID" value="NMP23611.1"/>
    <property type="molecule type" value="Genomic_DNA"/>
</dbReference>
<feature type="domain" description="AMP-binding enzyme C-terminal" evidence="4">
    <location>
        <begin position="135"/>
        <end position="210"/>
    </location>
</feature>
<accession>A0A7Y0Q436</accession>